<gene>
    <name evidence="11" type="ORF">HHL09_21480</name>
</gene>
<feature type="transmembrane region" description="Helical" evidence="9">
    <location>
        <begin position="341"/>
        <end position="364"/>
    </location>
</feature>
<dbReference type="EMBL" id="CP051774">
    <property type="protein sequence ID" value="QJE98244.1"/>
    <property type="molecule type" value="Genomic_DNA"/>
</dbReference>
<keyword evidence="9" id="KW-1133">Transmembrane helix</keyword>
<feature type="domain" description="Protein kinase" evidence="10">
    <location>
        <begin position="53"/>
        <end position="316"/>
    </location>
</feature>
<dbReference type="EC" id="2.7.11.1" evidence="1"/>
<dbReference type="InterPro" id="IPR017441">
    <property type="entry name" value="Protein_kinase_ATP_BS"/>
</dbReference>
<dbReference type="GO" id="GO:0004674">
    <property type="term" value="F:protein serine/threonine kinase activity"/>
    <property type="evidence" value="ECO:0007669"/>
    <property type="project" value="UniProtKB-KW"/>
</dbReference>
<evidence type="ECO:0000313" key="11">
    <source>
        <dbReference type="EMBL" id="QJE98244.1"/>
    </source>
</evidence>
<dbReference type="SUPFAM" id="SSF50998">
    <property type="entry name" value="Quinoprotein alcohol dehydrogenase-like"/>
    <property type="match status" value="1"/>
</dbReference>
<evidence type="ECO:0000256" key="4">
    <source>
        <dbReference type="ARBA" id="ARBA00022741"/>
    </source>
</evidence>
<dbReference type="KEGG" id="luo:HHL09_21480"/>
<dbReference type="PANTHER" id="PTHR43289">
    <property type="entry name" value="MITOGEN-ACTIVATED PROTEIN KINASE KINASE KINASE 20-RELATED"/>
    <property type="match status" value="1"/>
</dbReference>
<dbReference type="SMART" id="SM00220">
    <property type="entry name" value="S_TKc"/>
    <property type="match status" value="1"/>
</dbReference>
<dbReference type="Pfam" id="PF00069">
    <property type="entry name" value="Pkinase"/>
    <property type="match status" value="1"/>
</dbReference>
<dbReference type="Pfam" id="PF00400">
    <property type="entry name" value="WD40"/>
    <property type="match status" value="2"/>
</dbReference>
<dbReference type="Proteomes" id="UP000501812">
    <property type="component" value="Chromosome"/>
</dbReference>
<dbReference type="InterPro" id="IPR011009">
    <property type="entry name" value="Kinase-like_dom_sf"/>
</dbReference>
<keyword evidence="5 11" id="KW-0418">Kinase</keyword>
<accession>A0A858RP06</accession>
<evidence type="ECO:0000256" key="6">
    <source>
        <dbReference type="ARBA" id="ARBA00022840"/>
    </source>
</evidence>
<dbReference type="AlphaFoldDB" id="A0A858RP06"/>
<evidence type="ECO:0000256" key="2">
    <source>
        <dbReference type="ARBA" id="ARBA00022527"/>
    </source>
</evidence>
<dbReference type="RefSeq" id="WP_169456703.1">
    <property type="nucleotide sequence ID" value="NZ_CP051774.1"/>
</dbReference>
<dbReference type="InterPro" id="IPR011047">
    <property type="entry name" value="Quinoprotein_ADH-like_sf"/>
</dbReference>
<keyword evidence="9" id="KW-0472">Membrane</keyword>
<feature type="repeat" description="WD" evidence="7">
    <location>
        <begin position="555"/>
        <end position="586"/>
    </location>
</feature>
<dbReference type="InterPro" id="IPR001680">
    <property type="entry name" value="WD40_rpt"/>
</dbReference>
<feature type="binding site" evidence="8">
    <location>
        <position position="82"/>
    </location>
    <ligand>
        <name>ATP</name>
        <dbReference type="ChEBI" id="CHEBI:30616"/>
    </ligand>
</feature>
<keyword evidence="3" id="KW-0808">Transferase</keyword>
<dbReference type="FunFam" id="1.10.510.10:FF:000021">
    <property type="entry name" value="Serine/threonine protein kinase"/>
    <property type="match status" value="1"/>
</dbReference>
<evidence type="ECO:0000256" key="9">
    <source>
        <dbReference type="SAM" id="Phobius"/>
    </source>
</evidence>
<dbReference type="PROSITE" id="PS50082">
    <property type="entry name" value="WD_REPEATS_2"/>
    <property type="match status" value="1"/>
</dbReference>
<dbReference type="GO" id="GO:0005524">
    <property type="term" value="F:ATP binding"/>
    <property type="evidence" value="ECO:0007669"/>
    <property type="project" value="UniProtKB-UniRule"/>
</dbReference>
<protein>
    <recommendedName>
        <fullName evidence="1">non-specific serine/threonine protein kinase</fullName>
        <ecNumber evidence="1">2.7.11.1</ecNumber>
    </recommendedName>
</protein>
<dbReference type="InterPro" id="IPR015943">
    <property type="entry name" value="WD40/YVTN_repeat-like_dom_sf"/>
</dbReference>
<keyword evidence="4 8" id="KW-0547">Nucleotide-binding</keyword>
<organism evidence="11 12">
    <name type="scientific">Luteolibacter luteus</name>
    <dbReference type="NCBI Taxonomy" id="2728835"/>
    <lineage>
        <taxon>Bacteria</taxon>
        <taxon>Pseudomonadati</taxon>
        <taxon>Verrucomicrobiota</taxon>
        <taxon>Verrucomicrobiia</taxon>
        <taxon>Verrucomicrobiales</taxon>
        <taxon>Verrucomicrobiaceae</taxon>
        <taxon>Luteolibacter</taxon>
    </lineage>
</organism>
<evidence type="ECO:0000256" key="1">
    <source>
        <dbReference type="ARBA" id="ARBA00012513"/>
    </source>
</evidence>
<dbReference type="InterPro" id="IPR000719">
    <property type="entry name" value="Prot_kinase_dom"/>
</dbReference>
<dbReference type="SUPFAM" id="SSF56112">
    <property type="entry name" value="Protein kinase-like (PK-like)"/>
    <property type="match status" value="1"/>
</dbReference>
<dbReference type="PANTHER" id="PTHR43289:SF6">
    <property type="entry name" value="SERINE_THREONINE-PROTEIN KINASE NEKL-3"/>
    <property type="match status" value="1"/>
</dbReference>
<evidence type="ECO:0000256" key="8">
    <source>
        <dbReference type="PROSITE-ProRule" id="PRU10141"/>
    </source>
</evidence>
<keyword evidence="9" id="KW-0812">Transmembrane</keyword>
<dbReference type="SMART" id="SM00320">
    <property type="entry name" value="WD40"/>
    <property type="match status" value="4"/>
</dbReference>
<dbReference type="PROSITE" id="PS50011">
    <property type="entry name" value="PROTEIN_KINASE_DOM"/>
    <property type="match status" value="1"/>
</dbReference>
<evidence type="ECO:0000259" key="10">
    <source>
        <dbReference type="PROSITE" id="PS50011"/>
    </source>
</evidence>
<dbReference type="InterPro" id="IPR008271">
    <property type="entry name" value="Ser/Thr_kinase_AS"/>
</dbReference>
<dbReference type="PROSITE" id="PS50294">
    <property type="entry name" value="WD_REPEATS_REGION"/>
    <property type="match status" value="1"/>
</dbReference>
<proteinExistence type="predicted"/>
<evidence type="ECO:0000256" key="5">
    <source>
        <dbReference type="ARBA" id="ARBA00022777"/>
    </source>
</evidence>
<dbReference type="CDD" id="cd14014">
    <property type="entry name" value="STKc_PknB_like"/>
    <property type="match status" value="1"/>
</dbReference>
<dbReference type="SUPFAM" id="SSF69322">
    <property type="entry name" value="Tricorn protease domain 2"/>
    <property type="match status" value="1"/>
</dbReference>
<keyword evidence="2" id="KW-0723">Serine/threonine-protein kinase</keyword>
<keyword evidence="6 8" id="KW-0067">ATP-binding</keyword>
<evidence type="ECO:0000313" key="12">
    <source>
        <dbReference type="Proteomes" id="UP000501812"/>
    </source>
</evidence>
<keyword evidence="12" id="KW-1185">Reference proteome</keyword>
<evidence type="ECO:0000256" key="7">
    <source>
        <dbReference type="PROSITE-ProRule" id="PRU00221"/>
    </source>
</evidence>
<dbReference type="Gene3D" id="3.30.200.20">
    <property type="entry name" value="Phosphorylase Kinase, domain 1"/>
    <property type="match status" value="1"/>
</dbReference>
<sequence>MSAPSAAAGACPTCGSPLSGEHCPRCLFALTFSDEEMVPDSGEASPWMRLAGFELYEEIGRGGMGVVYRARQPLLDRVVAVKVLLQAKFAGPEERERFLREAQTAARLQHPGIVRIIDVGDDEGVPWFSMEHVSGKSLEEIVREHPMEARQAAGCLLRVADAVQHAHQKGVLHRDLKPSNILLDQTGQPHVTDFGIARLLSGDGGKTGITRTGQVLGSPSYAAPEQALGGDADVRTDIYGLGALLYHLLTGRPPFQGPTLDAILMQLRDDDPVSPRRLTPTVPRDLETICLQCLRKDPARRYSSASELAADLGRFLTNAPIRARPLSPAGHAWRWCQRRPWVAALVATTVLLGGTLIVGSLAVARREHLQEQRVSLLSYAREQRQEGAAGFKRKAFKALQDAWKIEPSPEIRQEAIANLSLPDVIWEKTVLGGSIKEDLNSADGTRTARYQDDALLVTETATGKEIFRLGGFATQPLFHLDDRGQRLAVARKVEQKAASMIEILDLATGKIVRELPHDHPITCMDWLGELLLSGGSENRLIHVWNTEHGQLLHRFSGHQADLEAVKFRKDGQEFVSVARDGMLRVWHAGCSAQLLTFTGLPEHSGPVEWSEDGNSLSMRRSDGSAVDIFRFYWPRSVRVLGPGIAEPRSENIPSLQLDYQGSIACAVDESGCRLWSMQTGRLVATFPKLEREWLSTALAPDASALWLSGWNTGLRKIPIRGGQTGWPDPGAAEPANSGPGPLLVGIDPKANFLALTQNQPNEADDQIIVRSTRDETTLRLSQPDPFCAAFSADGKLAVTGSFRRNGARAWSLPEGKLLHSLEHPGLVLGASFTNDGRTLWLWGQSAMTRWNTADWTQDGFQHGPAPLAFTVNAQGTLAASATRRGVTLHRSADLAEIVKLEVPYHAGEIGSPTLRFSGDGKSLGLHTADGSVVVWDLDKLQRELKTMGMDWKLE</sequence>
<evidence type="ECO:0000256" key="3">
    <source>
        <dbReference type="ARBA" id="ARBA00022679"/>
    </source>
</evidence>
<dbReference type="PROSITE" id="PS00107">
    <property type="entry name" value="PROTEIN_KINASE_ATP"/>
    <property type="match status" value="1"/>
</dbReference>
<name>A0A858RP06_9BACT</name>
<dbReference type="PROSITE" id="PS00108">
    <property type="entry name" value="PROTEIN_KINASE_ST"/>
    <property type="match status" value="1"/>
</dbReference>
<dbReference type="Gene3D" id="1.10.510.10">
    <property type="entry name" value="Transferase(Phosphotransferase) domain 1"/>
    <property type="match status" value="1"/>
</dbReference>
<keyword evidence="7" id="KW-0853">WD repeat</keyword>
<dbReference type="Gene3D" id="2.130.10.10">
    <property type="entry name" value="YVTN repeat-like/Quinoprotein amine dehydrogenase"/>
    <property type="match status" value="2"/>
</dbReference>
<reference evidence="11 12" key="1">
    <citation type="submission" date="2020-04" db="EMBL/GenBank/DDBJ databases">
        <title>Luteolibacter sp. G-1-1-1 isolated from soil.</title>
        <authorList>
            <person name="Dahal R.H."/>
        </authorList>
    </citation>
    <scope>NUCLEOTIDE SEQUENCE [LARGE SCALE GENOMIC DNA]</scope>
    <source>
        <strain evidence="11 12">G-1-1-1</strain>
    </source>
</reference>